<keyword evidence="7" id="KW-0325">Glycoprotein</keyword>
<keyword evidence="3" id="KW-1003">Cell membrane</keyword>
<dbReference type="GO" id="GO:0005886">
    <property type="term" value="C:plasma membrane"/>
    <property type="evidence" value="ECO:0007669"/>
    <property type="project" value="UniProtKB-SubCell"/>
</dbReference>
<keyword evidence="5" id="KW-0732">Signal</keyword>
<dbReference type="GO" id="GO:0098552">
    <property type="term" value="C:side of membrane"/>
    <property type="evidence" value="ECO:0007669"/>
    <property type="project" value="UniProtKB-KW"/>
</dbReference>
<organism evidence="10">
    <name type="scientific">Trypanosoma brucei</name>
    <dbReference type="NCBI Taxonomy" id="5691"/>
    <lineage>
        <taxon>Eukaryota</taxon>
        <taxon>Discoba</taxon>
        <taxon>Euglenozoa</taxon>
        <taxon>Kinetoplastea</taxon>
        <taxon>Metakinetoplastina</taxon>
        <taxon>Trypanosomatida</taxon>
        <taxon>Trypanosomatidae</taxon>
        <taxon>Trypanosoma</taxon>
    </lineage>
</organism>
<feature type="non-terminal residue" evidence="10">
    <location>
        <position position="1"/>
    </location>
</feature>
<proteinExistence type="predicted"/>
<comment type="subcellular location">
    <subcellularLocation>
        <location evidence="2">Cell membrane</location>
        <topology evidence="2">Lipid-anchor</topology>
        <topology evidence="2">GPI-anchor</topology>
    </subcellularLocation>
</comment>
<evidence type="ECO:0000259" key="9">
    <source>
        <dbReference type="Pfam" id="PF13206"/>
    </source>
</evidence>
<evidence type="ECO:0000256" key="4">
    <source>
        <dbReference type="ARBA" id="ARBA00022622"/>
    </source>
</evidence>
<dbReference type="InterPro" id="IPR025932">
    <property type="entry name" value="Trypano_VSG_B_N_dom"/>
</dbReference>
<keyword evidence="4" id="KW-0336">GPI-anchor</keyword>
<evidence type="ECO:0000256" key="2">
    <source>
        <dbReference type="ARBA" id="ARBA00004609"/>
    </source>
</evidence>
<evidence type="ECO:0000256" key="8">
    <source>
        <dbReference type="ARBA" id="ARBA00023288"/>
    </source>
</evidence>
<dbReference type="AlphaFoldDB" id="M4SY48"/>
<evidence type="ECO:0000256" key="3">
    <source>
        <dbReference type="ARBA" id="ARBA00022475"/>
    </source>
</evidence>
<evidence type="ECO:0000313" key="10">
    <source>
        <dbReference type="EMBL" id="AGH59617.1"/>
    </source>
</evidence>
<dbReference type="Pfam" id="PF13206">
    <property type="entry name" value="VSG_B"/>
    <property type="match status" value="1"/>
</dbReference>
<name>M4SY48_9TRYP</name>
<accession>M4SY48</accession>
<reference evidence="10" key="2">
    <citation type="journal article" date="2014" name="Mol. Biochem. Parasitol.">
        <title>Capturing the variant surface glycoprotein repertoire (the VSGnome) of Trypanosoma brucei Lister 427.</title>
        <authorList>
            <person name="Cross G.A."/>
            <person name="Kim H.S."/>
            <person name="Wickstead B."/>
        </authorList>
    </citation>
    <scope>NUCLEOTIDE SEQUENCE</scope>
    <source>
        <strain evidence="10">Lister 427</strain>
    </source>
</reference>
<evidence type="ECO:0000256" key="6">
    <source>
        <dbReference type="ARBA" id="ARBA00023136"/>
    </source>
</evidence>
<keyword evidence="8" id="KW-0449">Lipoprotein</keyword>
<evidence type="ECO:0000256" key="5">
    <source>
        <dbReference type="ARBA" id="ARBA00022729"/>
    </source>
</evidence>
<dbReference type="EMBL" id="KC612186">
    <property type="protein sequence ID" value="AGH59617.1"/>
    <property type="molecule type" value="Genomic_DNA"/>
</dbReference>
<comment type="function">
    <text evidence="1">VSG forms a coat on the surface of the parasite. The trypanosome evades the immune response of the host by expressing a series of antigenically distinct VSGs from an estimated 1000 VSG genes.</text>
</comment>
<keyword evidence="6" id="KW-0472">Membrane</keyword>
<feature type="domain" description="Trypanosome variant surface glycoprotein B-type N-terminal" evidence="9">
    <location>
        <begin position="19"/>
        <end position="294"/>
    </location>
</feature>
<protein>
    <submittedName>
        <fullName evidence="10">Variant surface glycoprotein 3592</fullName>
    </submittedName>
</protein>
<evidence type="ECO:0000256" key="7">
    <source>
        <dbReference type="ARBA" id="ARBA00023180"/>
    </source>
</evidence>
<evidence type="ECO:0000256" key="1">
    <source>
        <dbReference type="ARBA" id="ARBA00002523"/>
    </source>
</evidence>
<reference evidence="10" key="1">
    <citation type="submission" date="2013-02" db="EMBL/GenBank/DDBJ databases">
        <authorList>
            <person name="Cross G.A.M."/>
            <person name="Kim H.-S."/>
            <person name="Wickstead B."/>
        </authorList>
    </citation>
    <scope>NUCLEOTIDE SEQUENCE</scope>
    <source>
        <strain evidence="10">Lister 427</strain>
    </source>
</reference>
<sequence length="294" mass="31632">PTNRLRKAMGRAATTKYVTQPSFVEGFFKKPGKEDEWEATKPARFAEIKDWDTKWVKWSTIAQVVAKPATETEALKAYGADPLNPNQKTAALAALQPVLERIANLRSQNPAQPRHEKLLTEEKFKTAIAQAVFGADNVPGANTPTAAQMYEDSSRAGHSTNCISTGAQGQAKTIAATLTCLCSKAEISGVADACSRLQANSGNTWSGNAANGPAQAKALIDLCPRIPATDLTSADIDNKVRAVEELISIKSNNGYLGECKATDCSGDKAKGLCVQYTGYKPSDRKPFTETHWVK</sequence>